<evidence type="ECO:0000259" key="9">
    <source>
        <dbReference type="PROSITE" id="PS01124"/>
    </source>
</evidence>
<dbReference type="SUPFAM" id="SSF52172">
    <property type="entry name" value="CheY-like"/>
    <property type="match status" value="1"/>
</dbReference>
<evidence type="ECO:0000256" key="1">
    <source>
        <dbReference type="ARBA" id="ARBA00004496"/>
    </source>
</evidence>
<accession>A0A1H9UQN0</accession>
<evidence type="ECO:0000256" key="5">
    <source>
        <dbReference type="ARBA" id="ARBA00023015"/>
    </source>
</evidence>
<dbReference type="PRINTS" id="PR00032">
    <property type="entry name" value="HTHARAC"/>
</dbReference>
<keyword evidence="6 11" id="KW-0238">DNA-binding</keyword>
<dbReference type="InterPro" id="IPR018062">
    <property type="entry name" value="HTH_AraC-typ_CS"/>
</dbReference>
<evidence type="ECO:0000256" key="8">
    <source>
        <dbReference type="PROSITE-ProRule" id="PRU00169"/>
    </source>
</evidence>
<dbReference type="GO" id="GO:0003700">
    <property type="term" value="F:DNA-binding transcription factor activity"/>
    <property type="evidence" value="ECO:0007669"/>
    <property type="project" value="InterPro"/>
</dbReference>
<feature type="domain" description="Response regulatory" evidence="10">
    <location>
        <begin position="6"/>
        <end position="125"/>
    </location>
</feature>
<feature type="modified residue" description="4-aspartylphosphate" evidence="8">
    <location>
        <position position="60"/>
    </location>
</feature>
<evidence type="ECO:0000313" key="11">
    <source>
        <dbReference type="EMBL" id="SES11658.1"/>
    </source>
</evidence>
<evidence type="ECO:0000256" key="7">
    <source>
        <dbReference type="ARBA" id="ARBA00023163"/>
    </source>
</evidence>
<dbReference type="EMBL" id="FOGT01000008">
    <property type="protein sequence ID" value="SES11658.1"/>
    <property type="molecule type" value="Genomic_DNA"/>
</dbReference>
<dbReference type="Pfam" id="PF12833">
    <property type="entry name" value="HTH_18"/>
    <property type="match status" value="1"/>
</dbReference>
<protein>
    <submittedName>
        <fullName evidence="11">Two-component response regulator, YesN/AraC family, consists of REC and AraC-type DNA-binding domains</fullName>
    </submittedName>
</protein>
<comment type="subcellular location">
    <subcellularLocation>
        <location evidence="1">Cytoplasm</location>
    </subcellularLocation>
</comment>
<dbReference type="PANTHER" id="PTHR42713:SF3">
    <property type="entry name" value="TRANSCRIPTIONAL REGULATORY PROTEIN HPTR"/>
    <property type="match status" value="1"/>
</dbReference>
<keyword evidence="7" id="KW-0804">Transcription</keyword>
<keyword evidence="12" id="KW-1185">Reference proteome</keyword>
<dbReference type="PROSITE" id="PS50110">
    <property type="entry name" value="RESPONSE_REGULATORY"/>
    <property type="match status" value="1"/>
</dbReference>
<evidence type="ECO:0000256" key="2">
    <source>
        <dbReference type="ARBA" id="ARBA00022490"/>
    </source>
</evidence>
<dbReference type="PROSITE" id="PS01124">
    <property type="entry name" value="HTH_ARAC_FAMILY_2"/>
    <property type="match status" value="1"/>
</dbReference>
<dbReference type="SMART" id="SM00342">
    <property type="entry name" value="HTH_ARAC"/>
    <property type="match status" value="1"/>
</dbReference>
<dbReference type="InterPro" id="IPR018060">
    <property type="entry name" value="HTH_AraC"/>
</dbReference>
<evidence type="ECO:0000256" key="3">
    <source>
        <dbReference type="ARBA" id="ARBA00022553"/>
    </source>
</evidence>
<name>A0A1H9UQN0_9BACI</name>
<keyword evidence="3 8" id="KW-0597">Phosphoprotein</keyword>
<dbReference type="Pfam" id="PF00072">
    <property type="entry name" value="Response_reg"/>
    <property type="match status" value="1"/>
</dbReference>
<evidence type="ECO:0000256" key="4">
    <source>
        <dbReference type="ARBA" id="ARBA00023012"/>
    </source>
</evidence>
<dbReference type="RefSeq" id="WP_093051960.1">
    <property type="nucleotide sequence ID" value="NZ_FOGT01000008.1"/>
</dbReference>
<dbReference type="GO" id="GO:0005737">
    <property type="term" value="C:cytoplasm"/>
    <property type="evidence" value="ECO:0007669"/>
    <property type="project" value="UniProtKB-SubCell"/>
</dbReference>
<proteinExistence type="predicted"/>
<dbReference type="Gene3D" id="3.40.50.2300">
    <property type="match status" value="1"/>
</dbReference>
<evidence type="ECO:0000259" key="10">
    <source>
        <dbReference type="PROSITE" id="PS50110"/>
    </source>
</evidence>
<dbReference type="GO" id="GO:0043565">
    <property type="term" value="F:sequence-specific DNA binding"/>
    <property type="evidence" value="ECO:0007669"/>
    <property type="project" value="InterPro"/>
</dbReference>
<dbReference type="InterPro" id="IPR009057">
    <property type="entry name" value="Homeodomain-like_sf"/>
</dbReference>
<feature type="domain" description="HTH araC/xylS-type" evidence="9">
    <location>
        <begin position="407"/>
        <end position="506"/>
    </location>
</feature>
<dbReference type="InterPro" id="IPR001789">
    <property type="entry name" value="Sig_transdc_resp-reg_receiver"/>
</dbReference>
<dbReference type="PROSITE" id="PS00041">
    <property type="entry name" value="HTH_ARAC_FAMILY_1"/>
    <property type="match status" value="1"/>
</dbReference>
<dbReference type="GO" id="GO:0000160">
    <property type="term" value="P:phosphorelay signal transduction system"/>
    <property type="evidence" value="ECO:0007669"/>
    <property type="project" value="UniProtKB-KW"/>
</dbReference>
<dbReference type="InterPro" id="IPR051552">
    <property type="entry name" value="HptR"/>
</dbReference>
<reference evidence="12" key="1">
    <citation type="submission" date="2016-10" db="EMBL/GenBank/DDBJ databases">
        <authorList>
            <person name="Varghese N."/>
            <person name="Submissions S."/>
        </authorList>
    </citation>
    <scope>NUCLEOTIDE SEQUENCE [LARGE SCALE GENOMIC DNA]</scope>
    <source>
        <strain evidence="12">S9</strain>
    </source>
</reference>
<evidence type="ECO:0000256" key="6">
    <source>
        <dbReference type="ARBA" id="ARBA00023125"/>
    </source>
</evidence>
<sequence>MDRKLSILIVDDEAVIRRGMKKAVESLDDHYEVVGLANDGETALELIHEQKVVPDVVITDIYMNFVDGIELIRELSSSHPAIKTIILSGHEEFQLAKQAIDLNVQSYLLKPVSINDLSAILLKMRSEIEANEQEQEDQATYLEMKKNVEPYVRDRLILDLLEGRLVSDEHLSLLAPFLPFTERDPVTIGTVRLINIESIKNPEHIMQTYAIKELLWKRMFKDREGFAVIKDSQTIYFGMTGEVTEDVRENLNRLTLEVEKNYQITIKYGIGSQAGSYEELPRAVGQSLDIIESETVDYYEYPFEDESELQLAFSVGNEEQIDFSLKEIMKKITRVNPSQEWTAQTLNELMYRLELILSEIGSPYPQIPFLGAYSKEEMLSRFEKWIRTCAEERKALSHQKTTSVLIEKVRMYLKEHYADQDLSLQKISDVAGVTPNYLTQEFRKVTGSSCMQYVTEIRMDKAKKLLRETDKKIYEIAERVGYDNPYYFSNAFKKNVGKNPSKYKSESSGYNEPF</sequence>
<dbReference type="STRING" id="1601833.SAMN05518684_108105"/>
<dbReference type="AlphaFoldDB" id="A0A1H9UQN0"/>
<dbReference type="SMART" id="SM00448">
    <property type="entry name" value="REC"/>
    <property type="match status" value="1"/>
</dbReference>
<keyword evidence="2" id="KW-0963">Cytoplasm</keyword>
<dbReference type="PANTHER" id="PTHR42713">
    <property type="entry name" value="HISTIDINE KINASE-RELATED"/>
    <property type="match status" value="1"/>
</dbReference>
<dbReference type="InterPro" id="IPR020449">
    <property type="entry name" value="Tscrpt_reg_AraC-type_HTH"/>
</dbReference>
<dbReference type="Gene3D" id="1.10.10.60">
    <property type="entry name" value="Homeodomain-like"/>
    <property type="match status" value="2"/>
</dbReference>
<keyword evidence="5" id="KW-0805">Transcription regulation</keyword>
<gene>
    <name evidence="11" type="ORF">SAMN05518684_108105</name>
</gene>
<organism evidence="11 12">
    <name type="scientific">Salipaludibacillus aurantiacus</name>
    <dbReference type="NCBI Taxonomy" id="1601833"/>
    <lineage>
        <taxon>Bacteria</taxon>
        <taxon>Bacillati</taxon>
        <taxon>Bacillota</taxon>
        <taxon>Bacilli</taxon>
        <taxon>Bacillales</taxon>
        <taxon>Bacillaceae</taxon>
    </lineage>
</organism>
<dbReference type="SUPFAM" id="SSF46689">
    <property type="entry name" value="Homeodomain-like"/>
    <property type="match status" value="2"/>
</dbReference>
<dbReference type="Proteomes" id="UP000198571">
    <property type="component" value="Unassembled WGS sequence"/>
</dbReference>
<evidence type="ECO:0000313" key="12">
    <source>
        <dbReference type="Proteomes" id="UP000198571"/>
    </source>
</evidence>
<dbReference type="CDD" id="cd17536">
    <property type="entry name" value="REC_YesN-like"/>
    <property type="match status" value="1"/>
</dbReference>
<dbReference type="InterPro" id="IPR011006">
    <property type="entry name" value="CheY-like_superfamily"/>
</dbReference>
<dbReference type="OrthoDB" id="342399at2"/>
<keyword evidence="4" id="KW-0902">Two-component regulatory system</keyword>